<dbReference type="InterPro" id="IPR001647">
    <property type="entry name" value="HTH_TetR"/>
</dbReference>
<comment type="caution">
    <text evidence="6">The sequence shown here is derived from an EMBL/GenBank/DDBJ whole genome shotgun (WGS) entry which is preliminary data.</text>
</comment>
<dbReference type="InterPro" id="IPR009057">
    <property type="entry name" value="Homeodomain-like_sf"/>
</dbReference>
<reference evidence="6" key="2">
    <citation type="journal article" date="2021" name="PeerJ">
        <title>Extensive microbial diversity within the chicken gut microbiome revealed by metagenomics and culture.</title>
        <authorList>
            <person name="Gilroy R."/>
            <person name="Ravi A."/>
            <person name="Getino M."/>
            <person name="Pursley I."/>
            <person name="Horton D.L."/>
            <person name="Alikhan N.F."/>
            <person name="Baker D."/>
            <person name="Gharbi K."/>
            <person name="Hall N."/>
            <person name="Watson M."/>
            <person name="Adriaenssens E.M."/>
            <person name="Foster-Nyarko E."/>
            <person name="Jarju S."/>
            <person name="Secka A."/>
            <person name="Antonio M."/>
            <person name="Oren A."/>
            <person name="Chaudhuri R.R."/>
            <person name="La Ragione R."/>
            <person name="Hildebrand F."/>
            <person name="Pallen M.J."/>
        </authorList>
    </citation>
    <scope>NUCLEOTIDE SEQUENCE</scope>
    <source>
        <strain evidence="6">14700</strain>
    </source>
</reference>
<proteinExistence type="predicted"/>
<dbReference type="PANTHER" id="PTHR30055:SF234">
    <property type="entry name" value="HTH-TYPE TRANSCRIPTIONAL REGULATOR BETI"/>
    <property type="match status" value="1"/>
</dbReference>
<evidence type="ECO:0000313" key="7">
    <source>
        <dbReference type="Proteomes" id="UP000810292"/>
    </source>
</evidence>
<dbReference type="GO" id="GO:0000976">
    <property type="term" value="F:transcription cis-regulatory region binding"/>
    <property type="evidence" value="ECO:0007669"/>
    <property type="project" value="TreeGrafter"/>
</dbReference>
<evidence type="ECO:0000313" key="6">
    <source>
        <dbReference type="EMBL" id="MBO8470109.1"/>
    </source>
</evidence>
<dbReference type="InterPro" id="IPR023772">
    <property type="entry name" value="DNA-bd_HTH_TetR-type_CS"/>
</dbReference>
<dbReference type="Proteomes" id="UP000810292">
    <property type="component" value="Unassembled WGS sequence"/>
</dbReference>
<evidence type="ECO:0000256" key="1">
    <source>
        <dbReference type="ARBA" id="ARBA00023015"/>
    </source>
</evidence>
<dbReference type="GO" id="GO:0003700">
    <property type="term" value="F:DNA-binding transcription factor activity"/>
    <property type="evidence" value="ECO:0007669"/>
    <property type="project" value="TreeGrafter"/>
</dbReference>
<dbReference type="PROSITE" id="PS50977">
    <property type="entry name" value="HTH_TETR_2"/>
    <property type="match status" value="1"/>
</dbReference>
<evidence type="ECO:0000256" key="3">
    <source>
        <dbReference type="ARBA" id="ARBA00023163"/>
    </source>
</evidence>
<dbReference type="EMBL" id="JADIMF010000162">
    <property type="protein sequence ID" value="MBO8470109.1"/>
    <property type="molecule type" value="Genomic_DNA"/>
</dbReference>
<gene>
    <name evidence="6" type="ORF">IAA72_10065</name>
</gene>
<keyword evidence="2 4" id="KW-0238">DNA-binding</keyword>
<feature type="DNA-binding region" description="H-T-H motif" evidence="4">
    <location>
        <begin position="25"/>
        <end position="44"/>
    </location>
</feature>
<dbReference type="Gene3D" id="1.10.357.10">
    <property type="entry name" value="Tetracycline Repressor, domain 2"/>
    <property type="match status" value="1"/>
</dbReference>
<keyword evidence="1" id="KW-0805">Transcription regulation</keyword>
<dbReference type="PROSITE" id="PS01081">
    <property type="entry name" value="HTH_TETR_1"/>
    <property type="match status" value="1"/>
</dbReference>
<keyword evidence="3" id="KW-0804">Transcription</keyword>
<evidence type="ECO:0000256" key="4">
    <source>
        <dbReference type="PROSITE-ProRule" id="PRU00335"/>
    </source>
</evidence>
<dbReference type="PANTHER" id="PTHR30055">
    <property type="entry name" value="HTH-TYPE TRANSCRIPTIONAL REGULATOR RUTR"/>
    <property type="match status" value="1"/>
</dbReference>
<dbReference type="SUPFAM" id="SSF46689">
    <property type="entry name" value="Homeodomain-like"/>
    <property type="match status" value="1"/>
</dbReference>
<sequence>MSETERRILETAKKEFLERGFQGTSMRRIAALAGVTTGALYGYFDSKEKIFDSLVEDSYNAVMNAYKDAHVEFAALPYDTQVSGMGDITAKCVEWCLEYIYDHLDEFRLILMCSEGTRYTNMVDEMMKIEEESTEEFISLMRKNGMEIPEIDPLLEHMVTSGYFTSFFEVVRHSVPREDARIYIHNLQAFYKAGWERLFGMRL</sequence>
<name>A0A9D9IE53_9SPIO</name>
<dbReference type="FunFam" id="1.10.10.60:FF:000141">
    <property type="entry name" value="TetR family transcriptional regulator"/>
    <property type="match status" value="1"/>
</dbReference>
<dbReference type="PRINTS" id="PR00455">
    <property type="entry name" value="HTHTETR"/>
</dbReference>
<dbReference type="AlphaFoldDB" id="A0A9D9IE53"/>
<dbReference type="InterPro" id="IPR050109">
    <property type="entry name" value="HTH-type_TetR-like_transc_reg"/>
</dbReference>
<reference evidence="6" key="1">
    <citation type="submission" date="2020-10" db="EMBL/GenBank/DDBJ databases">
        <authorList>
            <person name="Gilroy R."/>
        </authorList>
    </citation>
    <scope>NUCLEOTIDE SEQUENCE</scope>
    <source>
        <strain evidence="6">14700</strain>
    </source>
</reference>
<evidence type="ECO:0000259" key="5">
    <source>
        <dbReference type="PROSITE" id="PS50977"/>
    </source>
</evidence>
<evidence type="ECO:0000256" key="2">
    <source>
        <dbReference type="ARBA" id="ARBA00023125"/>
    </source>
</evidence>
<accession>A0A9D9IE53</accession>
<protein>
    <submittedName>
        <fullName evidence="6">TetR/AcrR family transcriptional regulator</fullName>
    </submittedName>
</protein>
<dbReference type="Pfam" id="PF00440">
    <property type="entry name" value="TetR_N"/>
    <property type="match status" value="1"/>
</dbReference>
<organism evidence="6 7">
    <name type="scientific">Candidatus Ornithospirochaeta stercoravium</name>
    <dbReference type="NCBI Taxonomy" id="2840897"/>
    <lineage>
        <taxon>Bacteria</taxon>
        <taxon>Pseudomonadati</taxon>
        <taxon>Spirochaetota</taxon>
        <taxon>Spirochaetia</taxon>
        <taxon>Spirochaetales</taxon>
        <taxon>Spirochaetaceae</taxon>
        <taxon>Spirochaetaceae incertae sedis</taxon>
        <taxon>Candidatus Ornithospirochaeta</taxon>
    </lineage>
</organism>
<feature type="domain" description="HTH tetR-type" evidence="5">
    <location>
        <begin position="2"/>
        <end position="62"/>
    </location>
</feature>